<accession>A0A976FII4</accession>
<evidence type="ECO:0000259" key="4">
    <source>
        <dbReference type="Pfam" id="PF09762"/>
    </source>
</evidence>
<dbReference type="EMBL" id="SHOA02000006">
    <property type="protein sequence ID" value="TDH67450.1"/>
    <property type="molecule type" value="Genomic_DNA"/>
</dbReference>
<evidence type="ECO:0000256" key="3">
    <source>
        <dbReference type="SAM" id="Coils"/>
    </source>
</evidence>
<dbReference type="GeneID" id="94352460"/>
<sequence>MFSPVQESSASTSIDAYDLEQEYGTDAAAKLSRVLKALENAGFYKAHVNSYSAFERVLSGIVWLFQHIVKREDAATGRVQWNVLFQLHDTMKTRLGLTQEVVRCIEALNFPCPVLIQPHQLLLQDFGDILVVEKLVLWLINAKREARHLDKIRQNRAYLQAQSPWIDKQVATPLKKEVAYILDAFAPTRRWQFVRGDGNWEEDEDSLIQRCLLEYGEKMTGIVDDEQSMERNEKNQDRIDCVAQLASQAAAIALNGAEKFKGRAMKGLDRTSPQILQAASFDRQYIEAIKQAKEEQHLLLFKRRGREAELLQQVVAAPKDDEESVKRRNTIDSRTSLHGILTEKDFQVQTLIQENKILSETIKESKARAAALVKAYSACKLELANVEAQTPQDEKAQTQLVQLRELVIKSEELKQEKHDYRTMCRVELEDLKKRVEKLRIQFAEKAVTQDTKALRLKKIEQVHTQMAKKHKEMTIAAAKQTRALQLKMKQIDEFPTPMELVQYEKRFLELYDEVALTLDETRKYYCVHNTLKTTHDFLAKEVSLINSIAENFDVAMGSKTSTQAFFKQIESIIQNLQETLVKQQSVRNEHQLCVEALECTYHVLLEQERKYVNAVREFQKECEKNEKLVARLKGLSR</sequence>
<dbReference type="PANTHER" id="PTHR16441">
    <property type="entry name" value="FIDIPIDINE"/>
    <property type="match status" value="1"/>
</dbReference>
<dbReference type="RefSeq" id="XP_067816949.1">
    <property type="nucleotide sequence ID" value="XM_067966789.1"/>
</dbReference>
<dbReference type="InterPro" id="IPR019159">
    <property type="entry name" value="CCDC93_CC"/>
</dbReference>
<dbReference type="InterPro" id="IPR039116">
    <property type="entry name" value="CCDC93"/>
</dbReference>
<evidence type="ECO:0000256" key="2">
    <source>
        <dbReference type="ARBA" id="ARBA00023054"/>
    </source>
</evidence>
<name>A0A976FII4_BRELC</name>
<reference evidence="6 7" key="1">
    <citation type="journal article" date="2021" name="Genome Biol.">
        <title>AFLAP: assembly-free linkage analysis pipeline using k-mers from genome sequencing data.</title>
        <authorList>
            <person name="Fletcher K."/>
            <person name="Zhang L."/>
            <person name="Gil J."/>
            <person name="Han R."/>
            <person name="Cavanaugh K."/>
            <person name="Michelmore R."/>
        </authorList>
    </citation>
    <scope>NUCLEOTIDE SEQUENCE [LARGE SCALE GENOMIC DNA]</scope>
    <source>
        <strain evidence="6 7">SF5</strain>
    </source>
</reference>
<dbReference type="Proteomes" id="UP000294530">
    <property type="component" value="Unassembled WGS sequence"/>
</dbReference>
<comment type="caution">
    <text evidence="6">The sequence shown here is derived from an EMBL/GenBank/DDBJ whole genome shotgun (WGS) entry which is preliminary data.</text>
</comment>
<dbReference type="GO" id="GO:0006893">
    <property type="term" value="P:Golgi to plasma membrane transport"/>
    <property type="evidence" value="ECO:0007669"/>
    <property type="project" value="TreeGrafter"/>
</dbReference>
<evidence type="ECO:0000259" key="5">
    <source>
        <dbReference type="Pfam" id="PF21673"/>
    </source>
</evidence>
<evidence type="ECO:0000256" key="1">
    <source>
        <dbReference type="ARBA" id="ARBA00007219"/>
    </source>
</evidence>
<dbReference type="AlphaFoldDB" id="A0A976FII4"/>
<comment type="similarity">
    <text evidence="1">Belongs to the CCDC93 family.</text>
</comment>
<keyword evidence="7" id="KW-1185">Reference proteome</keyword>
<evidence type="ECO:0000313" key="6">
    <source>
        <dbReference type="EMBL" id="TDH67450.1"/>
    </source>
</evidence>
<evidence type="ECO:0000313" key="7">
    <source>
        <dbReference type="Proteomes" id="UP000294530"/>
    </source>
</evidence>
<dbReference type="OrthoDB" id="16092at2759"/>
<organism evidence="6 7">
    <name type="scientific">Bremia lactucae</name>
    <name type="common">Lettuce downy mildew</name>
    <dbReference type="NCBI Taxonomy" id="4779"/>
    <lineage>
        <taxon>Eukaryota</taxon>
        <taxon>Sar</taxon>
        <taxon>Stramenopiles</taxon>
        <taxon>Oomycota</taxon>
        <taxon>Peronosporomycetes</taxon>
        <taxon>Peronosporales</taxon>
        <taxon>Peronosporaceae</taxon>
        <taxon>Bremia</taxon>
    </lineage>
</organism>
<dbReference type="Pfam" id="PF21673">
    <property type="entry name" value="CCDC93_N"/>
    <property type="match status" value="1"/>
</dbReference>
<evidence type="ECO:0008006" key="8">
    <source>
        <dbReference type="Google" id="ProtNLM"/>
    </source>
</evidence>
<dbReference type="KEGG" id="blac:94352460"/>
<proteinExistence type="inferred from homology"/>
<keyword evidence="2 3" id="KW-0175">Coiled coil</keyword>
<feature type="domain" description="CCDC93 N-terminal" evidence="5">
    <location>
        <begin position="27"/>
        <end position="141"/>
    </location>
</feature>
<feature type="domain" description="CCDC93 coiled-coil" evidence="4">
    <location>
        <begin position="184"/>
        <end position="630"/>
    </location>
</feature>
<feature type="coiled-coil region" evidence="3">
    <location>
        <begin position="403"/>
        <end position="448"/>
    </location>
</feature>
<dbReference type="PANTHER" id="PTHR16441:SF0">
    <property type="entry name" value="COILED-COIL DOMAIN-CONTAINING PROTEIN 93"/>
    <property type="match status" value="1"/>
</dbReference>
<dbReference type="InterPro" id="IPR048747">
    <property type="entry name" value="CCDC93_N"/>
</dbReference>
<gene>
    <name evidence="6" type="ORF">CCR75_008739</name>
</gene>
<dbReference type="Pfam" id="PF09762">
    <property type="entry name" value="CCDC93_CC"/>
    <property type="match status" value="1"/>
</dbReference>
<protein>
    <recommendedName>
        <fullName evidence="8">CCDC93 coiled-coil domain-containing protein</fullName>
    </recommendedName>
</protein>